<accession>A0A1J1IVI6</accession>
<evidence type="ECO:0000313" key="2">
    <source>
        <dbReference type="EMBL" id="CRL02553.1"/>
    </source>
</evidence>
<organism evidence="2 3">
    <name type="scientific">Clunio marinus</name>
    <dbReference type="NCBI Taxonomy" id="568069"/>
    <lineage>
        <taxon>Eukaryota</taxon>
        <taxon>Metazoa</taxon>
        <taxon>Ecdysozoa</taxon>
        <taxon>Arthropoda</taxon>
        <taxon>Hexapoda</taxon>
        <taxon>Insecta</taxon>
        <taxon>Pterygota</taxon>
        <taxon>Neoptera</taxon>
        <taxon>Endopterygota</taxon>
        <taxon>Diptera</taxon>
        <taxon>Nematocera</taxon>
        <taxon>Chironomoidea</taxon>
        <taxon>Chironomidae</taxon>
        <taxon>Clunio</taxon>
    </lineage>
</organism>
<evidence type="ECO:0000256" key="1">
    <source>
        <dbReference type="SAM" id="Coils"/>
    </source>
</evidence>
<dbReference type="AlphaFoldDB" id="A0A1J1IVI6"/>
<name>A0A1J1IVI6_9DIPT</name>
<sequence>MEAIDDILDIFHEFSILEIEELNKELLLKVKELEEMHKAIHFKQSTLASIEAKFEEINLLAENFIEEHKKLSSELEEETAKRKRIKKTINQLNALNTDRAKIEISANDKIKMGKKKAKLDLMKKLSKAIFYDQSKGFLINPNSLDIKLFELAKKNTKKQNRDILWDSIGQISQFNNEWEQLFDN</sequence>
<dbReference type="EMBL" id="CVRI01000058">
    <property type="protein sequence ID" value="CRL02553.1"/>
    <property type="molecule type" value="Genomic_DNA"/>
</dbReference>
<keyword evidence="3" id="KW-1185">Reference proteome</keyword>
<evidence type="ECO:0000313" key="3">
    <source>
        <dbReference type="Proteomes" id="UP000183832"/>
    </source>
</evidence>
<gene>
    <name evidence="2" type="ORF">CLUMA_CG015812</name>
</gene>
<dbReference type="Proteomes" id="UP000183832">
    <property type="component" value="Unassembled WGS sequence"/>
</dbReference>
<feature type="coiled-coil region" evidence="1">
    <location>
        <begin position="16"/>
        <end position="95"/>
    </location>
</feature>
<protein>
    <submittedName>
        <fullName evidence="2">CLUMA_CG015812, isoform A</fullName>
    </submittedName>
</protein>
<keyword evidence="1" id="KW-0175">Coiled coil</keyword>
<reference evidence="2 3" key="1">
    <citation type="submission" date="2015-04" db="EMBL/GenBank/DDBJ databases">
        <authorList>
            <person name="Syromyatnikov M.Y."/>
            <person name="Popov V.N."/>
        </authorList>
    </citation>
    <scope>NUCLEOTIDE SEQUENCE [LARGE SCALE GENOMIC DNA]</scope>
</reference>
<proteinExistence type="predicted"/>